<reference evidence="8 9" key="1">
    <citation type="submission" date="2023-01" db="EMBL/GenBank/DDBJ databases">
        <authorList>
            <person name="Whitehead M."/>
        </authorList>
    </citation>
    <scope>NUCLEOTIDE SEQUENCE [LARGE SCALE GENOMIC DNA]</scope>
</reference>
<evidence type="ECO:0000256" key="5">
    <source>
        <dbReference type="PROSITE-ProRule" id="PRU00309"/>
    </source>
</evidence>
<proteinExistence type="predicted"/>
<dbReference type="InterPro" id="IPR038441">
    <property type="entry name" value="THAP_Znf_sf"/>
</dbReference>
<keyword evidence="9" id="KW-1185">Reference proteome</keyword>
<evidence type="ECO:0000313" key="8">
    <source>
        <dbReference type="EMBL" id="CAI6358331.1"/>
    </source>
</evidence>
<dbReference type="SMART" id="SM00692">
    <property type="entry name" value="DM3"/>
    <property type="match status" value="3"/>
</dbReference>
<dbReference type="AlphaFoldDB" id="A0AAV0WS72"/>
<dbReference type="GO" id="GO:0043565">
    <property type="term" value="F:sequence-specific DNA binding"/>
    <property type="evidence" value="ECO:0007669"/>
    <property type="project" value="InterPro"/>
</dbReference>
<organism evidence="8 9">
    <name type="scientific">Macrosiphum euphorbiae</name>
    <name type="common">potato aphid</name>
    <dbReference type="NCBI Taxonomy" id="13131"/>
    <lineage>
        <taxon>Eukaryota</taxon>
        <taxon>Metazoa</taxon>
        <taxon>Ecdysozoa</taxon>
        <taxon>Arthropoda</taxon>
        <taxon>Hexapoda</taxon>
        <taxon>Insecta</taxon>
        <taxon>Pterygota</taxon>
        <taxon>Neoptera</taxon>
        <taxon>Paraneoptera</taxon>
        <taxon>Hemiptera</taxon>
        <taxon>Sternorrhyncha</taxon>
        <taxon>Aphidomorpha</taxon>
        <taxon>Aphidoidea</taxon>
        <taxon>Aphididae</taxon>
        <taxon>Macrosiphini</taxon>
        <taxon>Macrosiphum</taxon>
    </lineage>
</organism>
<dbReference type="Pfam" id="PF05485">
    <property type="entry name" value="THAP"/>
    <property type="match status" value="3"/>
</dbReference>
<dbReference type="SMART" id="SM00980">
    <property type="entry name" value="THAP"/>
    <property type="match status" value="3"/>
</dbReference>
<evidence type="ECO:0000256" key="4">
    <source>
        <dbReference type="ARBA" id="ARBA00023125"/>
    </source>
</evidence>
<evidence type="ECO:0000256" key="2">
    <source>
        <dbReference type="ARBA" id="ARBA00022771"/>
    </source>
</evidence>
<dbReference type="PANTHER" id="PTHR46600:SF11">
    <property type="entry name" value="THAP DOMAIN-CONTAINING PROTEIN 10"/>
    <property type="match status" value="1"/>
</dbReference>
<feature type="domain" description="THAP-type" evidence="7">
    <location>
        <begin position="207"/>
        <end position="296"/>
    </location>
</feature>
<dbReference type="InterPro" id="IPR026516">
    <property type="entry name" value="THAP1/10"/>
</dbReference>
<dbReference type="Gene3D" id="6.20.210.20">
    <property type="entry name" value="THAP domain"/>
    <property type="match status" value="1"/>
</dbReference>
<sequence>MENRCSVLGCLNTSDDGVRLHKFPFDDEMLLPIWIMATNRSNWSPIDESRICDDHFDMADYEAGNKGNRLIPDACPIILPTTTVINVPQYYSAPGPANFQEGPENITHGNILPDSEDREYSSTSDINSDDLIDTPNTSDMKSSDDESTLSVSSYSNFSNLNESTGFDDDFLSSLSDAEFDLENRESMIELDSVSLSSSVTSLTNQPINQECAVVLCNQNARNQFDTLFFINFPKDNKTLCETWWTMCGRKDKFDPLSKICSIHFDPEDFTSITIRRNGQLFRQTILKNNNIVPTLYLLSDHYTKFARKRKRSMNDSYSIKRNITEFEYCIIPCCDKTFLKDGKKTLFFKFPLENKDMLKKWVDSIGLTNWQPTDTDRICSDHFENDDVLMTNDIYGLNNDAIPSIKPQNSFEISSENNSDGKHASPINRRYVDIMFNNLEFRHLENNALLVKDNIRDKMNESLLLNSLKNDVVDQEPENHQQTFNTCVAQSSSTKINDNKEKCIKSNYGDNIDTFNDDTNIRGPKHKSIESLIDKCIKPYDEEITKDGCNQTKLVSKPDEKTINENNLKNIHTDTSNITTISKNISISKVVQKLHNESIEKNISEEKKLIPKSRNNGNDRDYVYLDMLDGDDAKNVLSFGKKRISKNSKTKILELLEKNHTDGIPESIINNQDLTECYGEMLSASCDPDCQLICYYSMPGPDRRQIYKEFQMLNAPEQNCKIAQLVQLRISKKEDSTFESCPTYYFIWKKAPVKVCRTFFMNTLGIPDNRLDAILKPVNYSWYSDKDNALKANQPRQLNTISEPVVMTDFMKESLIPLEKDYNSYEPDSDPEVSLENVPFKEYQNVLLYIKSIPRVLSSYQIPGKKQCFETSICLDYMYKAYSENFIKNKTPPPYTKRQFKKIYNQYMKTFLKMV</sequence>
<dbReference type="GO" id="GO:0008270">
    <property type="term" value="F:zinc ion binding"/>
    <property type="evidence" value="ECO:0007669"/>
    <property type="project" value="UniProtKB-KW"/>
</dbReference>
<keyword evidence="2 5" id="KW-0863">Zinc-finger</keyword>
<gene>
    <name evidence="8" type="ORF">MEUPH1_LOCUS13858</name>
</gene>
<dbReference type="EMBL" id="CARXXK010000002">
    <property type="protein sequence ID" value="CAI6358331.1"/>
    <property type="molecule type" value="Genomic_DNA"/>
</dbReference>
<keyword evidence="4 5" id="KW-0238">DNA-binding</keyword>
<dbReference type="InterPro" id="IPR006612">
    <property type="entry name" value="THAP_Znf"/>
</dbReference>
<dbReference type="PANTHER" id="PTHR46600">
    <property type="entry name" value="THAP DOMAIN-CONTAINING"/>
    <property type="match status" value="1"/>
</dbReference>
<dbReference type="Proteomes" id="UP001160148">
    <property type="component" value="Unassembled WGS sequence"/>
</dbReference>
<evidence type="ECO:0000313" key="9">
    <source>
        <dbReference type="Proteomes" id="UP001160148"/>
    </source>
</evidence>
<dbReference type="SUPFAM" id="SSF57716">
    <property type="entry name" value="Glucocorticoid receptor-like (DNA-binding domain)"/>
    <property type="match status" value="3"/>
</dbReference>
<evidence type="ECO:0000256" key="1">
    <source>
        <dbReference type="ARBA" id="ARBA00022723"/>
    </source>
</evidence>
<accession>A0AAV0WS72</accession>
<feature type="domain" description="THAP-type" evidence="7">
    <location>
        <begin position="1"/>
        <end position="79"/>
    </location>
</feature>
<comment type="caution">
    <text evidence="8">The sequence shown here is derived from an EMBL/GenBank/DDBJ whole genome shotgun (WGS) entry which is preliminary data.</text>
</comment>
<evidence type="ECO:0000259" key="7">
    <source>
        <dbReference type="PROSITE" id="PS50950"/>
    </source>
</evidence>
<protein>
    <recommendedName>
        <fullName evidence="7">THAP-type domain-containing protein</fullName>
    </recommendedName>
</protein>
<name>A0AAV0WS72_9HEMI</name>
<evidence type="ECO:0000256" key="3">
    <source>
        <dbReference type="ARBA" id="ARBA00022833"/>
    </source>
</evidence>
<keyword evidence="1" id="KW-0479">Metal-binding</keyword>
<feature type="domain" description="THAP-type" evidence="7">
    <location>
        <begin position="323"/>
        <end position="406"/>
    </location>
</feature>
<evidence type="ECO:0000256" key="6">
    <source>
        <dbReference type="SAM" id="MobiDB-lite"/>
    </source>
</evidence>
<feature type="region of interest" description="Disordered" evidence="6">
    <location>
        <begin position="97"/>
        <end position="148"/>
    </location>
</feature>
<dbReference type="PROSITE" id="PS50950">
    <property type="entry name" value="ZF_THAP"/>
    <property type="match status" value="3"/>
</dbReference>
<keyword evidence="3" id="KW-0862">Zinc</keyword>